<dbReference type="EMBL" id="WSRS01000003">
    <property type="protein sequence ID" value="MVX58198.1"/>
    <property type="molecule type" value="Genomic_DNA"/>
</dbReference>
<accession>A0A7X3G6S7</accession>
<reference evidence="2 3" key="1">
    <citation type="submission" date="2019-12" db="EMBL/GenBank/DDBJ databases">
        <title>Microbes associate with the intestines of laboratory mice.</title>
        <authorList>
            <person name="Navarre W."/>
            <person name="Wong E."/>
        </authorList>
    </citation>
    <scope>NUCLEOTIDE SEQUENCE [LARGE SCALE GENOMIC DNA]</scope>
    <source>
        <strain evidence="2 3">NM51_B2-22</strain>
    </source>
</reference>
<proteinExistence type="predicted"/>
<dbReference type="OrthoDB" id="2140771at2"/>
<dbReference type="InterPro" id="IPR010359">
    <property type="entry name" value="IrrE_HExxH"/>
</dbReference>
<evidence type="ECO:0000259" key="1">
    <source>
        <dbReference type="Pfam" id="PF06114"/>
    </source>
</evidence>
<protein>
    <submittedName>
        <fullName evidence="2">ImmA/IrrE family metallo-endopeptidase</fullName>
    </submittedName>
</protein>
<dbReference type="Pfam" id="PF06114">
    <property type="entry name" value="Peptidase_M78"/>
    <property type="match status" value="1"/>
</dbReference>
<name>A0A7X3G6S7_9STRE</name>
<dbReference type="Proteomes" id="UP000461595">
    <property type="component" value="Unassembled WGS sequence"/>
</dbReference>
<dbReference type="AlphaFoldDB" id="A0A7X3G6S7"/>
<gene>
    <name evidence="2" type="ORF">E5983_00725</name>
</gene>
<organism evidence="2 3">
    <name type="scientific">Streptococcus danieliae</name>
    <dbReference type="NCBI Taxonomy" id="747656"/>
    <lineage>
        <taxon>Bacteria</taxon>
        <taxon>Bacillati</taxon>
        <taxon>Bacillota</taxon>
        <taxon>Bacilli</taxon>
        <taxon>Lactobacillales</taxon>
        <taxon>Streptococcaceae</taxon>
        <taxon>Streptococcus</taxon>
    </lineage>
</organism>
<evidence type="ECO:0000313" key="2">
    <source>
        <dbReference type="EMBL" id="MVX58198.1"/>
    </source>
</evidence>
<evidence type="ECO:0000313" key="3">
    <source>
        <dbReference type="Proteomes" id="UP000461595"/>
    </source>
</evidence>
<sequence>MALNKKTIKVCGLIYTVLVTEYFKAGDDDRNLWGYCDHESQTIYIRESLSEQKKRQVLIHELTHAVLHEAGYPEQDEDMVNRFSIILHQVLQDNQGLMT</sequence>
<dbReference type="Gene3D" id="1.10.10.2910">
    <property type="match status" value="1"/>
</dbReference>
<comment type="caution">
    <text evidence="2">The sequence shown here is derived from an EMBL/GenBank/DDBJ whole genome shotgun (WGS) entry which is preliminary data.</text>
</comment>
<feature type="domain" description="IrrE N-terminal-like" evidence="1">
    <location>
        <begin position="31"/>
        <end position="77"/>
    </location>
</feature>